<dbReference type="Gene3D" id="3.40.1620.60">
    <property type="match status" value="1"/>
</dbReference>
<dbReference type="GO" id="GO:0016787">
    <property type="term" value="F:hydrolase activity"/>
    <property type="evidence" value="ECO:0007669"/>
    <property type="project" value="UniProtKB-KW"/>
</dbReference>
<evidence type="ECO:0000259" key="6">
    <source>
        <dbReference type="Pfam" id="PF17771"/>
    </source>
</evidence>
<keyword evidence="1" id="KW-0479">Metal-binding</keyword>
<feature type="domain" description="ADAMTS cysteine-rich" evidence="6">
    <location>
        <begin position="154"/>
        <end position="221"/>
    </location>
</feature>
<reference evidence="7" key="1">
    <citation type="journal article" date="2023" name="bioRxiv">
        <title>Scaffold-level genome assemblies of two parasitoid biocontrol wasps reveal the parthenogenesis mechanism and an associated novel virus.</title>
        <authorList>
            <person name="Inwood S."/>
            <person name="Skelly J."/>
            <person name="Guhlin J."/>
            <person name="Harrop T."/>
            <person name="Goldson S."/>
            <person name="Dearden P."/>
        </authorList>
    </citation>
    <scope>NUCLEOTIDE SEQUENCE</scope>
    <source>
        <strain evidence="7">Irish</strain>
        <tissue evidence="7">Whole body</tissue>
    </source>
</reference>
<dbReference type="InterPro" id="IPR041645">
    <property type="entry name" value="ADAMTS_CR_2"/>
</dbReference>
<name>A0AA39KXG0_9HYME</name>
<keyword evidence="2" id="KW-0378">Hydrolase</keyword>
<dbReference type="AlphaFoldDB" id="A0AA39KXG0"/>
<keyword evidence="8" id="KW-1185">Reference proteome</keyword>
<sequence>MKFQANSNTSGPNLYPELLVATSYDLHMAIDPRFWAPDNLARILGKNSHWSLGVKTVFHIITEYNAVDMIFQTVKSAKIKLNIAGIVIEAADDMDGPTSYLINIAACKQVFASSQVNSSQTSCLEWSKHAEEGFKSIHCDCVNYPRSLSQPVPKKIFSAHEQCRCYGHVSHVEPDDNISEDACNRSMYCRIEDPTKVATAPMPIDGTPCGRNKVCWNSKCLSLGET</sequence>
<accession>A0AA39KXG0</accession>
<dbReference type="GO" id="GO:0046872">
    <property type="term" value="F:metal ion binding"/>
    <property type="evidence" value="ECO:0007669"/>
    <property type="project" value="UniProtKB-KW"/>
</dbReference>
<dbReference type="EMBL" id="JAQQBS010000001">
    <property type="protein sequence ID" value="KAK0177191.1"/>
    <property type="molecule type" value="Genomic_DNA"/>
</dbReference>
<evidence type="ECO:0000256" key="3">
    <source>
        <dbReference type="ARBA" id="ARBA00022833"/>
    </source>
</evidence>
<evidence type="ECO:0000256" key="4">
    <source>
        <dbReference type="ARBA" id="ARBA00023157"/>
    </source>
</evidence>
<comment type="caution">
    <text evidence="7">The sequence shown here is derived from an EMBL/GenBank/DDBJ whole genome shotgun (WGS) entry which is preliminary data.</text>
</comment>
<dbReference type="Proteomes" id="UP001168990">
    <property type="component" value="Unassembled WGS sequence"/>
</dbReference>
<evidence type="ECO:0000313" key="7">
    <source>
        <dbReference type="EMBL" id="KAK0177191.1"/>
    </source>
</evidence>
<reference evidence="7" key="2">
    <citation type="submission" date="2023-03" db="EMBL/GenBank/DDBJ databases">
        <authorList>
            <person name="Inwood S.N."/>
            <person name="Skelly J.G."/>
            <person name="Guhlin J."/>
            <person name="Harrop T.W.R."/>
            <person name="Goldson S.G."/>
            <person name="Dearden P.K."/>
        </authorList>
    </citation>
    <scope>NUCLEOTIDE SEQUENCE</scope>
    <source>
        <strain evidence="7">Irish</strain>
        <tissue evidence="7">Whole body</tissue>
    </source>
</reference>
<protein>
    <recommendedName>
        <fullName evidence="6">ADAMTS cysteine-rich domain-containing protein</fullName>
    </recommendedName>
</protein>
<keyword evidence="4" id="KW-1015">Disulfide bond</keyword>
<proteinExistence type="predicted"/>
<gene>
    <name evidence="7" type="ORF">PV328_001268</name>
</gene>
<keyword evidence="3" id="KW-0862">Zinc</keyword>
<evidence type="ECO:0000256" key="2">
    <source>
        <dbReference type="ARBA" id="ARBA00022801"/>
    </source>
</evidence>
<evidence type="ECO:0000313" key="8">
    <source>
        <dbReference type="Proteomes" id="UP001168990"/>
    </source>
</evidence>
<organism evidence="7 8">
    <name type="scientific">Microctonus aethiopoides</name>
    <dbReference type="NCBI Taxonomy" id="144406"/>
    <lineage>
        <taxon>Eukaryota</taxon>
        <taxon>Metazoa</taxon>
        <taxon>Ecdysozoa</taxon>
        <taxon>Arthropoda</taxon>
        <taxon>Hexapoda</taxon>
        <taxon>Insecta</taxon>
        <taxon>Pterygota</taxon>
        <taxon>Neoptera</taxon>
        <taxon>Endopterygota</taxon>
        <taxon>Hymenoptera</taxon>
        <taxon>Apocrita</taxon>
        <taxon>Ichneumonoidea</taxon>
        <taxon>Braconidae</taxon>
        <taxon>Euphorinae</taxon>
        <taxon>Microctonus</taxon>
    </lineage>
</organism>
<keyword evidence="5" id="KW-0325">Glycoprotein</keyword>
<evidence type="ECO:0000256" key="1">
    <source>
        <dbReference type="ARBA" id="ARBA00022723"/>
    </source>
</evidence>
<evidence type="ECO:0000256" key="5">
    <source>
        <dbReference type="ARBA" id="ARBA00023180"/>
    </source>
</evidence>
<dbReference type="Pfam" id="PF17771">
    <property type="entry name" value="ADAMTS_CR_2"/>
    <property type="match status" value="1"/>
</dbReference>